<name>A0A3N4ZX92_9MICO</name>
<proteinExistence type="predicted"/>
<evidence type="ECO:0000256" key="1">
    <source>
        <dbReference type="ARBA" id="ARBA00022603"/>
    </source>
</evidence>
<dbReference type="GO" id="GO:0008168">
    <property type="term" value="F:methyltransferase activity"/>
    <property type="evidence" value="ECO:0007669"/>
    <property type="project" value="UniProtKB-KW"/>
</dbReference>
<keyword evidence="2 4" id="KW-0808">Transferase</keyword>
<dbReference type="Pfam" id="PF03602">
    <property type="entry name" value="Cons_hypoth95"/>
    <property type="match status" value="1"/>
</dbReference>
<dbReference type="InterPro" id="IPR004398">
    <property type="entry name" value="RNA_MeTrfase_RsmD"/>
</dbReference>
<evidence type="ECO:0000256" key="2">
    <source>
        <dbReference type="ARBA" id="ARBA00022679"/>
    </source>
</evidence>
<dbReference type="AlphaFoldDB" id="A0A3N4ZX92"/>
<protein>
    <submittedName>
        <fullName evidence="4">16S rRNA (Guanine966-N2)-methyltransferase</fullName>
    </submittedName>
</protein>
<dbReference type="PIRSF" id="PIRSF004553">
    <property type="entry name" value="CHP00095"/>
    <property type="match status" value="1"/>
</dbReference>
<feature type="region of interest" description="Disordered" evidence="3">
    <location>
        <begin position="1"/>
        <end position="24"/>
    </location>
</feature>
<dbReference type="GO" id="GO:0003676">
    <property type="term" value="F:nucleic acid binding"/>
    <property type="evidence" value="ECO:0007669"/>
    <property type="project" value="InterPro"/>
</dbReference>
<dbReference type="GO" id="GO:0031167">
    <property type="term" value="P:rRNA methylation"/>
    <property type="evidence" value="ECO:0007669"/>
    <property type="project" value="InterPro"/>
</dbReference>
<dbReference type="Proteomes" id="UP000280726">
    <property type="component" value="Unassembled WGS sequence"/>
</dbReference>
<dbReference type="InterPro" id="IPR002052">
    <property type="entry name" value="DNA_methylase_N6_adenine_CS"/>
</dbReference>
<sequence length="193" mass="20020">MTRIVAGSAGGRSLDVPRSGTRPTSERVREALFSRLDHLGVVRGAVVLDLYAGSGALGLEAASRGARRVTLVEAARPAAALCRKNAAGLGLGGVTVVGARVLTHLAGPPLAADLVLLDPPYEIGEDDLAEVLARLGDGWVAPDGVVVVERSRRSPEPAWPAGMVRTDSRTYGDTQVWFAEPAPRSGEPAPQSG</sequence>
<dbReference type="RefSeq" id="WP_123913570.1">
    <property type="nucleotide sequence ID" value="NZ_RKRA01000001.1"/>
</dbReference>
<dbReference type="EMBL" id="RKRA01000001">
    <property type="protein sequence ID" value="RPF25635.1"/>
    <property type="molecule type" value="Genomic_DNA"/>
</dbReference>
<accession>A0A3N4ZX92</accession>
<comment type="caution">
    <text evidence="4">The sequence shown here is derived from an EMBL/GenBank/DDBJ whole genome shotgun (WGS) entry which is preliminary data.</text>
</comment>
<dbReference type="PROSITE" id="PS00092">
    <property type="entry name" value="N6_MTASE"/>
    <property type="match status" value="1"/>
</dbReference>
<gene>
    <name evidence="4" type="ORF">EDD32_0036</name>
</gene>
<dbReference type="CDD" id="cd02440">
    <property type="entry name" value="AdoMet_MTases"/>
    <property type="match status" value="1"/>
</dbReference>
<dbReference type="OrthoDB" id="9803017at2"/>
<evidence type="ECO:0000313" key="5">
    <source>
        <dbReference type="Proteomes" id="UP000280726"/>
    </source>
</evidence>
<reference evidence="4 5" key="1">
    <citation type="submission" date="2018-11" db="EMBL/GenBank/DDBJ databases">
        <title>Sequencing the genomes of 1000 actinobacteria strains.</title>
        <authorList>
            <person name="Klenk H.-P."/>
        </authorList>
    </citation>
    <scope>NUCLEOTIDE SEQUENCE [LARGE SCALE GENOMIC DNA]</scope>
    <source>
        <strain evidence="4 5">DSM 14418</strain>
    </source>
</reference>
<dbReference type="Gene3D" id="3.40.50.150">
    <property type="entry name" value="Vaccinia Virus protein VP39"/>
    <property type="match status" value="1"/>
</dbReference>
<organism evidence="4 5">
    <name type="scientific">Georgenia muralis</name>
    <dbReference type="NCBI Taxonomy" id="154117"/>
    <lineage>
        <taxon>Bacteria</taxon>
        <taxon>Bacillati</taxon>
        <taxon>Actinomycetota</taxon>
        <taxon>Actinomycetes</taxon>
        <taxon>Micrococcales</taxon>
        <taxon>Bogoriellaceae</taxon>
        <taxon>Georgenia</taxon>
    </lineage>
</organism>
<evidence type="ECO:0000256" key="3">
    <source>
        <dbReference type="SAM" id="MobiDB-lite"/>
    </source>
</evidence>
<dbReference type="PANTHER" id="PTHR43542:SF1">
    <property type="entry name" value="METHYLTRANSFERASE"/>
    <property type="match status" value="1"/>
</dbReference>
<dbReference type="PANTHER" id="PTHR43542">
    <property type="entry name" value="METHYLTRANSFERASE"/>
    <property type="match status" value="1"/>
</dbReference>
<dbReference type="NCBIfam" id="TIGR00095">
    <property type="entry name" value="16S rRNA (guanine(966)-N(2))-methyltransferase RsmD"/>
    <property type="match status" value="1"/>
</dbReference>
<keyword evidence="1 4" id="KW-0489">Methyltransferase</keyword>
<keyword evidence="5" id="KW-1185">Reference proteome</keyword>
<dbReference type="InterPro" id="IPR029063">
    <property type="entry name" value="SAM-dependent_MTases_sf"/>
</dbReference>
<dbReference type="SUPFAM" id="SSF53335">
    <property type="entry name" value="S-adenosyl-L-methionine-dependent methyltransferases"/>
    <property type="match status" value="1"/>
</dbReference>
<evidence type="ECO:0000313" key="4">
    <source>
        <dbReference type="EMBL" id="RPF25635.1"/>
    </source>
</evidence>